<proteinExistence type="predicted"/>
<name>A0A6C0IWZ5_9ZZZZ</name>
<dbReference type="EMBL" id="MN740283">
    <property type="protein sequence ID" value="QHT97622.1"/>
    <property type="molecule type" value="Genomic_DNA"/>
</dbReference>
<dbReference type="AlphaFoldDB" id="A0A6C0IWZ5"/>
<organism evidence="1">
    <name type="scientific">viral metagenome</name>
    <dbReference type="NCBI Taxonomy" id="1070528"/>
    <lineage>
        <taxon>unclassified sequences</taxon>
        <taxon>metagenomes</taxon>
        <taxon>organismal metagenomes</taxon>
    </lineage>
</organism>
<protein>
    <submittedName>
        <fullName evidence="1">Uncharacterized protein</fullName>
    </submittedName>
</protein>
<accession>A0A6C0IWZ5</accession>
<sequence>MSNASRSSLSCSNDCDDNVLVGQRNDIYNAITGKIYDDRCCDLVKRAYSFWSQKLAIVVNRTVCVLTRYVRKCKITRREFEIRYALFQISVQKLNRLLVCALKRILKKDNKADRLYDHGTLGYNYGCFDDEYCENSTASAVVIALSNLRVLVAIALNLDLDRGTQECSIRLTLERTHEAFGISTSLEGCGDSGCGVRRYKHKGCKKGCGKY</sequence>
<evidence type="ECO:0000313" key="1">
    <source>
        <dbReference type="EMBL" id="QHT97622.1"/>
    </source>
</evidence>
<reference evidence="1" key="1">
    <citation type="journal article" date="2020" name="Nature">
        <title>Giant virus diversity and host interactions through global metagenomics.</title>
        <authorList>
            <person name="Schulz F."/>
            <person name="Roux S."/>
            <person name="Paez-Espino D."/>
            <person name="Jungbluth S."/>
            <person name="Walsh D.A."/>
            <person name="Denef V.J."/>
            <person name="McMahon K.D."/>
            <person name="Konstantinidis K.T."/>
            <person name="Eloe-Fadrosh E.A."/>
            <person name="Kyrpides N.C."/>
            <person name="Woyke T."/>
        </authorList>
    </citation>
    <scope>NUCLEOTIDE SEQUENCE</scope>
    <source>
        <strain evidence="1">GVMAG-M-3300025572-1</strain>
    </source>
</reference>